<organism evidence="1 2">
    <name type="scientific">Beta vulgaris subsp. vulgaris</name>
    <name type="common">Beet</name>
    <dbReference type="NCBI Taxonomy" id="3555"/>
    <lineage>
        <taxon>Eukaryota</taxon>
        <taxon>Viridiplantae</taxon>
        <taxon>Streptophyta</taxon>
        <taxon>Embryophyta</taxon>
        <taxon>Tracheophyta</taxon>
        <taxon>Spermatophyta</taxon>
        <taxon>Magnoliopsida</taxon>
        <taxon>eudicotyledons</taxon>
        <taxon>Gunneridae</taxon>
        <taxon>Pentapetalae</taxon>
        <taxon>Caryophyllales</taxon>
        <taxon>Chenopodiaceae</taxon>
        <taxon>Betoideae</taxon>
        <taxon>Beta</taxon>
    </lineage>
</organism>
<dbReference type="OrthoDB" id="2019724at2759"/>
<name>A0A0J8E2I3_BETVV</name>
<reference evidence="1 2" key="1">
    <citation type="journal article" date="2014" name="Nature">
        <title>The genome of the recently domesticated crop plant sugar beet (Beta vulgaris).</title>
        <authorList>
            <person name="Dohm J.C."/>
            <person name="Minoche A.E."/>
            <person name="Holtgrawe D."/>
            <person name="Capella-Gutierrez S."/>
            <person name="Zakrzewski F."/>
            <person name="Tafer H."/>
            <person name="Rupp O."/>
            <person name="Sorensen T.R."/>
            <person name="Stracke R."/>
            <person name="Reinhardt R."/>
            <person name="Goesmann A."/>
            <person name="Kraft T."/>
            <person name="Schulz B."/>
            <person name="Stadler P.F."/>
            <person name="Schmidt T."/>
            <person name="Gabaldon T."/>
            <person name="Lehrach H."/>
            <person name="Weisshaar B."/>
            <person name="Himmelbauer H."/>
        </authorList>
    </citation>
    <scope>NUCLEOTIDE SEQUENCE [LARGE SCALE GENOMIC DNA]</scope>
    <source>
        <tissue evidence="1">Taproot</tissue>
    </source>
</reference>
<evidence type="ECO:0000313" key="2">
    <source>
        <dbReference type="Proteomes" id="UP000035740"/>
    </source>
</evidence>
<accession>A0A0J8E2I3</accession>
<dbReference type="SUPFAM" id="SSF53254">
    <property type="entry name" value="Phosphoglycerate mutase-like"/>
    <property type="match status" value="1"/>
</dbReference>
<dbReference type="PANTHER" id="PTHR47623">
    <property type="entry name" value="OS09G0287300 PROTEIN"/>
    <property type="match status" value="1"/>
</dbReference>
<dbReference type="Gramene" id="KMS97315">
    <property type="protein sequence ID" value="KMS97315"/>
    <property type="gene ID" value="BVRB_6g156300"/>
</dbReference>
<dbReference type="Pfam" id="PF00300">
    <property type="entry name" value="His_Phos_1"/>
    <property type="match status" value="1"/>
</dbReference>
<dbReference type="KEGG" id="bvg:104908506"/>
<dbReference type="Gene3D" id="3.40.50.1240">
    <property type="entry name" value="Phosphoglycerate mutase-like"/>
    <property type="match status" value="1"/>
</dbReference>
<dbReference type="OMA" id="EPLQVPY"/>
<evidence type="ECO:0008006" key="3">
    <source>
        <dbReference type="Google" id="ProtNLM"/>
    </source>
</evidence>
<sequence>MDAACSCMPLRHSFCPIALISRFPGPLIRKKTKRLPYRSLILDNAEGSALEKSSSESVTRRLILLRHAESTWSNHSLRDHERPLSKAGRADAADVSYKLQRLGWVPELILCSDAARTRETLSVMQERCTGFLQAAVHFFPSFYSVAAMDGQTAEHLQQMICKFSSDDILTVMCMGHNKGWEEAASMFTGSVIELKTCNAALLEATGKSWEEAFESAGLGGWKLQGLVKPNSSLENYVPT</sequence>
<proteinExistence type="predicted"/>
<dbReference type="InterPro" id="IPR029033">
    <property type="entry name" value="His_PPase_superfam"/>
</dbReference>
<dbReference type="SMART" id="SM00855">
    <property type="entry name" value="PGAM"/>
    <property type="match status" value="1"/>
</dbReference>
<dbReference type="eggNOG" id="KOG0118">
    <property type="taxonomic scope" value="Eukaryota"/>
</dbReference>
<evidence type="ECO:0000313" key="1">
    <source>
        <dbReference type="EMBL" id="KMS97315.1"/>
    </source>
</evidence>
<dbReference type="EMBL" id="KQ090330">
    <property type="protein sequence ID" value="KMS97315.1"/>
    <property type="molecule type" value="Genomic_DNA"/>
</dbReference>
<dbReference type="InterPro" id="IPR013078">
    <property type="entry name" value="His_Pase_superF_clade-1"/>
</dbReference>
<protein>
    <recommendedName>
        <fullName evidence="3">Phosphoglycerate mutase family protein</fullName>
    </recommendedName>
</protein>
<dbReference type="CDD" id="cd07067">
    <property type="entry name" value="HP_PGM_like"/>
    <property type="match status" value="1"/>
</dbReference>
<gene>
    <name evidence="1" type="ORF">BVRB_6g156300</name>
</gene>
<keyword evidence="2" id="KW-1185">Reference proteome</keyword>
<dbReference type="Proteomes" id="UP000035740">
    <property type="component" value="Unassembled WGS sequence"/>
</dbReference>
<dbReference type="PANTHER" id="PTHR47623:SF1">
    <property type="entry name" value="OS09G0287300 PROTEIN"/>
    <property type="match status" value="1"/>
</dbReference>
<dbReference type="AlphaFoldDB" id="A0A0J8E2I3"/>